<comment type="caution">
    <text evidence="4">The sequence shown here is derived from an EMBL/GenBank/DDBJ whole genome shotgun (WGS) entry which is preliminary data.</text>
</comment>
<dbReference type="PANTHER" id="PTHR15337:SF11">
    <property type="entry name" value="THIOREDOXIN DOMAIN-CONTAINING PROTEIN"/>
    <property type="match status" value="1"/>
</dbReference>
<gene>
    <name evidence="4" type="ORF">A8975_0560</name>
</gene>
<dbReference type="InterPro" id="IPR051099">
    <property type="entry name" value="AGR/TXD"/>
</dbReference>
<protein>
    <submittedName>
        <fullName evidence="4">Thioredoxin-related protein</fullName>
    </submittedName>
</protein>
<feature type="domain" description="Thioredoxin" evidence="3">
    <location>
        <begin position="21"/>
        <end position="177"/>
    </location>
</feature>
<dbReference type="EMBL" id="SOQZ01000001">
    <property type="protein sequence ID" value="TDY13961.1"/>
    <property type="molecule type" value="Genomic_DNA"/>
</dbReference>
<dbReference type="Gene3D" id="3.40.30.10">
    <property type="entry name" value="Glutaredoxin"/>
    <property type="match status" value="1"/>
</dbReference>
<dbReference type="InterPro" id="IPR036249">
    <property type="entry name" value="Thioredoxin-like_sf"/>
</dbReference>
<name>A0ABY2G9X1_9FLAO</name>
<evidence type="ECO:0000313" key="5">
    <source>
        <dbReference type="Proteomes" id="UP000294930"/>
    </source>
</evidence>
<dbReference type="SUPFAM" id="SSF52833">
    <property type="entry name" value="Thioredoxin-like"/>
    <property type="match status" value="1"/>
</dbReference>
<evidence type="ECO:0000259" key="3">
    <source>
        <dbReference type="PROSITE" id="PS51352"/>
    </source>
</evidence>
<reference evidence="4 5" key="1">
    <citation type="submission" date="2019-03" db="EMBL/GenBank/DDBJ databases">
        <title>Genomic Encyclopedia of Type Strains, Phase III (KMG-III): the genomes of soil and plant-associated and newly described type strains.</title>
        <authorList>
            <person name="Whitman W."/>
        </authorList>
    </citation>
    <scope>NUCLEOTIDE SEQUENCE [LARGE SCALE GENOMIC DNA]</scope>
    <source>
        <strain evidence="4 5">CGMCC 1.10957</strain>
    </source>
</reference>
<organism evidence="4 5">
    <name type="scientific">Meridianimaribacter flavus</name>
    <dbReference type="NCBI Taxonomy" id="571115"/>
    <lineage>
        <taxon>Bacteria</taxon>
        <taxon>Pseudomonadati</taxon>
        <taxon>Bacteroidota</taxon>
        <taxon>Flavobacteriia</taxon>
        <taxon>Flavobacteriales</taxon>
        <taxon>Flavobacteriaceae</taxon>
        <taxon>Meridianimaribacter</taxon>
    </lineage>
</organism>
<dbReference type="Pfam" id="PF13098">
    <property type="entry name" value="Thioredoxin_2"/>
    <property type="match status" value="1"/>
</dbReference>
<dbReference type="InterPro" id="IPR012336">
    <property type="entry name" value="Thioredoxin-like_fold"/>
</dbReference>
<sequence>MLLFWSIFCKFGITFATNEIMKKLRYLLVFALLTTVSSVAQEINWVTFEEALKLQKEKPKKIMMDVYTNWCGPCKMLDRNTFQNKDVADYVNEHYYAVKFNAEGNDKVTYEGKTFTNKSYKPELANRRNGVHELTRHLKVSAYPTIVFFDEEGKVLTPLRGYQKPQQIELYLKLFKNDEHKNMTSQEDFNAYYTAFEPKFQG</sequence>
<dbReference type="PROSITE" id="PS51352">
    <property type="entry name" value="THIOREDOXIN_2"/>
    <property type="match status" value="1"/>
</dbReference>
<dbReference type="InterPro" id="IPR017937">
    <property type="entry name" value="Thioredoxin_CS"/>
</dbReference>
<accession>A0ABY2G9X1</accession>
<dbReference type="PROSITE" id="PS00194">
    <property type="entry name" value="THIOREDOXIN_1"/>
    <property type="match status" value="1"/>
</dbReference>
<dbReference type="InterPro" id="IPR013766">
    <property type="entry name" value="Thioredoxin_domain"/>
</dbReference>
<evidence type="ECO:0000313" key="4">
    <source>
        <dbReference type="EMBL" id="TDY13961.1"/>
    </source>
</evidence>
<keyword evidence="1" id="KW-0732">Signal</keyword>
<dbReference type="Proteomes" id="UP000294930">
    <property type="component" value="Unassembled WGS sequence"/>
</dbReference>
<evidence type="ECO:0000256" key="2">
    <source>
        <dbReference type="ARBA" id="ARBA00023284"/>
    </source>
</evidence>
<dbReference type="PANTHER" id="PTHR15337">
    <property type="entry name" value="ANTERIOR GRADIENT PROTEIN-RELATED"/>
    <property type="match status" value="1"/>
</dbReference>
<keyword evidence="5" id="KW-1185">Reference proteome</keyword>
<proteinExistence type="predicted"/>
<evidence type="ECO:0000256" key="1">
    <source>
        <dbReference type="ARBA" id="ARBA00022729"/>
    </source>
</evidence>
<keyword evidence="2" id="KW-0676">Redox-active center</keyword>